<dbReference type="HOGENOM" id="CLU_000288_138_0_1"/>
<evidence type="ECO:0000313" key="3">
    <source>
        <dbReference type="Proteomes" id="UP000053989"/>
    </source>
</evidence>
<keyword evidence="3" id="KW-1185">Reference proteome</keyword>
<organism evidence="2 3">
    <name type="scientific">Scleroderma citrinum Foug A</name>
    <dbReference type="NCBI Taxonomy" id="1036808"/>
    <lineage>
        <taxon>Eukaryota</taxon>
        <taxon>Fungi</taxon>
        <taxon>Dikarya</taxon>
        <taxon>Basidiomycota</taxon>
        <taxon>Agaricomycotina</taxon>
        <taxon>Agaricomycetes</taxon>
        <taxon>Agaricomycetidae</taxon>
        <taxon>Boletales</taxon>
        <taxon>Sclerodermatineae</taxon>
        <taxon>Sclerodermataceae</taxon>
        <taxon>Scleroderma</taxon>
    </lineage>
</organism>
<dbReference type="InParanoid" id="A0A0C3B012"/>
<dbReference type="Proteomes" id="UP000053989">
    <property type="component" value="Unassembled WGS sequence"/>
</dbReference>
<dbReference type="Pfam" id="PF06985">
    <property type="entry name" value="HET"/>
    <property type="match status" value="1"/>
</dbReference>
<evidence type="ECO:0000259" key="1">
    <source>
        <dbReference type="Pfam" id="PF06985"/>
    </source>
</evidence>
<name>A0A0C3B012_9AGAM</name>
<protein>
    <recommendedName>
        <fullName evidence="1">Heterokaryon incompatibility domain-containing protein</fullName>
    </recommendedName>
</protein>
<feature type="domain" description="Heterokaryon incompatibility" evidence="1">
    <location>
        <begin position="20"/>
        <end position="113"/>
    </location>
</feature>
<gene>
    <name evidence="2" type="ORF">SCLCIDRAFT_100659</name>
</gene>
<dbReference type="PANTHER" id="PTHR10622">
    <property type="entry name" value="HET DOMAIN-CONTAINING PROTEIN"/>
    <property type="match status" value="1"/>
</dbReference>
<accession>A0A0C3B012</accession>
<dbReference type="EMBL" id="KN822004">
    <property type="protein sequence ID" value="KIM70582.1"/>
    <property type="molecule type" value="Genomic_DNA"/>
</dbReference>
<evidence type="ECO:0000313" key="2">
    <source>
        <dbReference type="EMBL" id="KIM70582.1"/>
    </source>
</evidence>
<sequence length="262" mass="29430">MDALAQVPHIREVVSAYFRYVTLSHRWGKSEPLLRDIDGQVIYNLHPTDGISKLQSFCLACGQHRYLWAWSDTCCIDKESSTELQEAIGSMFSWYRLSALTMVHLADVSDTGGLTSSVWFKRGWTLQELLAPRTMLFFTRDWTLYGDSSSNHKEDSAILGELERATGITSRHLTDFYPGVDDARSRLQWASMRCTTRPEDIAYSLLGVFSLHIPVLYGESAEDALGRLLAEVISKSGDTSILDWVGQSSAFHSCFPATIAPY</sequence>
<dbReference type="PANTHER" id="PTHR10622:SF10">
    <property type="entry name" value="HET DOMAIN-CONTAINING PROTEIN"/>
    <property type="match status" value="1"/>
</dbReference>
<dbReference type="AlphaFoldDB" id="A0A0C3B012"/>
<dbReference type="OrthoDB" id="2691269at2759"/>
<feature type="non-terminal residue" evidence="2">
    <location>
        <position position="262"/>
    </location>
</feature>
<dbReference type="InterPro" id="IPR010730">
    <property type="entry name" value="HET"/>
</dbReference>
<dbReference type="STRING" id="1036808.A0A0C3B012"/>
<proteinExistence type="predicted"/>
<reference evidence="2 3" key="1">
    <citation type="submission" date="2014-04" db="EMBL/GenBank/DDBJ databases">
        <authorList>
            <consortium name="DOE Joint Genome Institute"/>
            <person name="Kuo A."/>
            <person name="Kohler A."/>
            <person name="Nagy L.G."/>
            <person name="Floudas D."/>
            <person name="Copeland A."/>
            <person name="Barry K.W."/>
            <person name="Cichocki N."/>
            <person name="Veneault-Fourrey C."/>
            <person name="LaButti K."/>
            <person name="Lindquist E.A."/>
            <person name="Lipzen A."/>
            <person name="Lundell T."/>
            <person name="Morin E."/>
            <person name="Murat C."/>
            <person name="Sun H."/>
            <person name="Tunlid A."/>
            <person name="Henrissat B."/>
            <person name="Grigoriev I.V."/>
            <person name="Hibbett D.S."/>
            <person name="Martin F."/>
            <person name="Nordberg H.P."/>
            <person name="Cantor M.N."/>
            <person name="Hua S.X."/>
        </authorList>
    </citation>
    <scope>NUCLEOTIDE SEQUENCE [LARGE SCALE GENOMIC DNA]</scope>
    <source>
        <strain evidence="2 3">Foug A</strain>
    </source>
</reference>
<reference evidence="3" key="2">
    <citation type="submission" date="2015-01" db="EMBL/GenBank/DDBJ databases">
        <title>Evolutionary Origins and Diversification of the Mycorrhizal Mutualists.</title>
        <authorList>
            <consortium name="DOE Joint Genome Institute"/>
            <consortium name="Mycorrhizal Genomics Consortium"/>
            <person name="Kohler A."/>
            <person name="Kuo A."/>
            <person name="Nagy L.G."/>
            <person name="Floudas D."/>
            <person name="Copeland A."/>
            <person name="Barry K.W."/>
            <person name="Cichocki N."/>
            <person name="Veneault-Fourrey C."/>
            <person name="LaButti K."/>
            <person name="Lindquist E.A."/>
            <person name="Lipzen A."/>
            <person name="Lundell T."/>
            <person name="Morin E."/>
            <person name="Murat C."/>
            <person name="Riley R."/>
            <person name="Ohm R."/>
            <person name="Sun H."/>
            <person name="Tunlid A."/>
            <person name="Henrissat B."/>
            <person name="Grigoriev I.V."/>
            <person name="Hibbett D.S."/>
            <person name="Martin F."/>
        </authorList>
    </citation>
    <scope>NUCLEOTIDE SEQUENCE [LARGE SCALE GENOMIC DNA]</scope>
    <source>
        <strain evidence="3">Foug A</strain>
    </source>
</reference>